<dbReference type="EMBL" id="LUHQ01000004">
    <property type="protein sequence ID" value="OAO99141.1"/>
    <property type="molecule type" value="Genomic_DNA"/>
</dbReference>
<evidence type="ECO:0000313" key="4">
    <source>
        <dbReference type="Proteomes" id="UP000078284"/>
    </source>
</evidence>
<dbReference type="SUPFAM" id="SSF55729">
    <property type="entry name" value="Acyl-CoA N-acyltransferases (Nat)"/>
    <property type="match status" value="1"/>
</dbReference>
<accession>A0A178V2J2</accession>
<sequence length="360" mass="40483">MKRQHTLSEGVKKYVGVKHELEAGFSWSLVHRECTNSDLSLSGHPHIVENNSKLALALTVMDECFLPIIDRRSGVNIVQNVLYNCGSNFNRLNFGGFYTALLERGDEIVASASIRFHGNRLAEMPFIGTRHVYRHQGMCRRLFSVVESALQHLKVKLLIIPATADFSHVWISKFGFRQVEDSLKKEMRSMNLLTFPGIDVLQKELLAPRHTESAVDTDCDPCNEGTNSAIKTNEVSVLETTSPSRDKLVSDYLVEHQPYEDVSSASRDSLVHDGYPKMLETAFKTSTMARSSDMEKHMDCKTSYSRFDGEDEEDSLIESPPQRNSDMAFLDHIIRSPVDTGATENRDVYGSGDDDSPETQ</sequence>
<comment type="caution">
    <text evidence="3">The sequence shown here is derived from an EMBL/GenBank/DDBJ whole genome shotgun (WGS) entry which is preliminary data.</text>
</comment>
<dbReference type="Pfam" id="PF23209">
    <property type="entry name" value="IDM1_C"/>
    <property type="match status" value="1"/>
</dbReference>
<reference evidence="4" key="1">
    <citation type="journal article" date="2016" name="Proc. Natl. Acad. Sci. U.S.A.">
        <title>Chromosome-level assembly of Arabidopsis thaliana Ler reveals the extent of translocation and inversion polymorphisms.</title>
        <authorList>
            <person name="Zapata L."/>
            <person name="Ding J."/>
            <person name="Willing E.M."/>
            <person name="Hartwig B."/>
            <person name="Bezdan D."/>
            <person name="Jiao W.B."/>
            <person name="Patel V."/>
            <person name="Velikkakam James G."/>
            <person name="Koornneef M."/>
            <person name="Ossowski S."/>
            <person name="Schneeberger K."/>
        </authorList>
    </citation>
    <scope>NUCLEOTIDE SEQUENCE [LARGE SCALE GENOMIC DNA]</scope>
    <source>
        <strain evidence="4">cv. Landsberg erecta</strain>
    </source>
</reference>
<dbReference type="AlphaFoldDB" id="A0A178V2J2"/>
<organism evidence="3 4">
    <name type="scientific">Arabidopsis thaliana</name>
    <name type="common">Mouse-ear cress</name>
    <dbReference type="NCBI Taxonomy" id="3702"/>
    <lineage>
        <taxon>Eukaryota</taxon>
        <taxon>Viridiplantae</taxon>
        <taxon>Streptophyta</taxon>
        <taxon>Embryophyta</taxon>
        <taxon>Tracheophyta</taxon>
        <taxon>Spermatophyta</taxon>
        <taxon>Magnoliopsida</taxon>
        <taxon>eudicotyledons</taxon>
        <taxon>Gunneridae</taxon>
        <taxon>Pentapetalae</taxon>
        <taxon>rosids</taxon>
        <taxon>malvids</taxon>
        <taxon>Brassicales</taxon>
        <taxon>Brassicaceae</taxon>
        <taxon>Camelineae</taxon>
        <taxon>Arabidopsis</taxon>
    </lineage>
</organism>
<dbReference type="InterPro" id="IPR056511">
    <property type="entry name" value="IDM1_C"/>
</dbReference>
<gene>
    <name evidence="3" type="ordered locus">AXX17_At4g17270</name>
</gene>
<feature type="domain" description="Increased DNA methylation 1 C-terminal" evidence="2">
    <location>
        <begin position="65"/>
        <end position="204"/>
    </location>
</feature>
<evidence type="ECO:0000256" key="1">
    <source>
        <dbReference type="SAM" id="MobiDB-lite"/>
    </source>
</evidence>
<name>A0A178V2J2_ARATH</name>
<dbReference type="Gene3D" id="3.40.630.30">
    <property type="match status" value="1"/>
</dbReference>
<dbReference type="Proteomes" id="UP000078284">
    <property type="component" value="Chromosome 4"/>
</dbReference>
<evidence type="ECO:0000259" key="2">
    <source>
        <dbReference type="Pfam" id="PF23209"/>
    </source>
</evidence>
<dbReference type="InterPro" id="IPR016181">
    <property type="entry name" value="Acyl_CoA_acyltransferase"/>
</dbReference>
<dbReference type="GO" id="GO:0003714">
    <property type="term" value="F:transcription corepressor activity"/>
    <property type="evidence" value="ECO:0007669"/>
    <property type="project" value="InterPro"/>
</dbReference>
<dbReference type="ExpressionAtlas" id="A0A178V2J2">
    <property type="expression patterns" value="baseline and differential"/>
</dbReference>
<feature type="region of interest" description="Disordered" evidence="1">
    <location>
        <begin position="304"/>
        <end position="360"/>
    </location>
</feature>
<dbReference type="PANTHER" id="PTHR46309:SF1">
    <property type="entry name" value="PHD FINGER PROTEIN 12"/>
    <property type="match status" value="1"/>
</dbReference>
<dbReference type="InterPro" id="IPR042163">
    <property type="entry name" value="PHF12"/>
</dbReference>
<evidence type="ECO:0000313" key="3">
    <source>
        <dbReference type="EMBL" id="OAO99141.1"/>
    </source>
</evidence>
<proteinExistence type="predicted"/>
<dbReference type="PANTHER" id="PTHR46309">
    <property type="entry name" value="PHD FINGER PROTEIN 12"/>
    <property type="match status" value="1"/>
</dbReference>
<protein>
    <recommendedName>
        <fullName evidence="2">Increased DNA methylation 1 C-terminal domain-containing protein</fullName>
    </recommendedName>
</protein>